<keyword evidence="2" id="KW-1185">Reference proteome</keyword>
<proteinExistence type="predicted"/>
<gene>
    <name evidence="1" type="ORF">FWK35_00025574</name>
</gene>
<dbReference type="EMBL" id="VUJU01000836">
    <property type="protein sequence ID" value="KAF0768103.1"/>
    <property type="molecule type" value="Genomic_DNA"/>
</dbReference>
<dbReference type="AlphaFoldDB" id="A0A6G0ZB88"/>
<name>A0A6G0ZB88_APHCR</name>
<accession>A0A6G0ZB88</accession>
<comment type="caution">
    <text evidence="1">The sequence shown here is derived from an EMBL/GenBank/DDBJ whole genome shotgun (WGS) entry which is preliminary data.</text>
</comment>
<protein>
    <submittedName>
        <fullName evidence="1">RNase H domain-containing protein</fullName>
    </submittedName>
</protein>
<evidence type="ECO:0000313" key="2">
    <source>
        <dbReference type="Proteomes" id="UP000478052"/>
    </source>
</evidence>
<feature type="non-terminal residue" evidence="1">
    <location>
        <position position="1"/>
    </location>
</feature>
<dbReference type="OrthoDB" id="6621833at2759"/>
<evidence type="ECO:0000313" key="1">
    <source>
        <dbReference type="EMBL" id="KAF0768103.1"/>
    </source>
</evidence>
<reference evidence="1 2" key="1">
    <citation type="submission" date="2019-08" db="EMBL/GenBank/DDBJ databases">
        <title>Whole genome of Aphis craccivora.</title>
        <authorList>
            <person name="Voronova N.V."/>
            <person name="Shulinski R.S."/>
            <person name="Bandarenka Y.V."/>
            <person name="Zhorov D.G."/>
            <person name="Warner D."/>
        </authorList>
    </citation>
    <scope>NUCLEOTIDE SEQUENCE [LARGE SCALE GENOMIC DNA]</scope>
    <source>
        <strain evidence="1">180601</strain>
        <tissue evidence="1">Whole Body</tissue>
    </source>
</reference>
<dbReference type="Proteomes" id="UP000478052">
    <property type="component" value="Unassembled WGS sequence"/>
</dbReference>
<organism evidence="1 2">
    <name type="scientific">Aphis craccivora</name>
    <name type="common">Cowpea aphid</name>
    <dbReference type="NCBI Taxonomy" id="307492"/>
    <lineage>
        <taxon>Eukaryota</taxon>
        <taxon>Metazoa</taxon>
        <taxon>Ecdysozoa</taxon>
        <taxon>Arthropoda</taxon>
        <taxon>Hexapoda</taxon>
        <taxon>Insecta</taxon>
        <taxon>Pterygota</taxon>
        <taxon>Neoptera</taxon>
        <taxon>Paraneoptera</taxon>
        <taxon>Hemiptera</taxon>
        <taxon>Sternorrhyncha</taxon>
        <taxon>Aphidomorpha</taxon>
        <taxon>Aphidoidea</taxon>
        <taxon>Aphididae</taxon>
        <taxon>Aphidini</taxon>
        <taxon>Aphis</taxon>
        <taxon>Aphis</taxon>
    </lineage>
</organism>
<sequence length="195" mass="22105">QEIQKLHPHAKALAIYKSVLYLLQNTKTTPDNYLIISDSPSSITGIQNITHPSGISKLIHDKTIEARDMGIDICYVDLESSNAATSNLTPIFNTYTYEEKKTNNSNSKPPMAQIIDKAEYQHNPGLKKKDETIINRAGIHHTQPSHVKQRSSILYETCGVAYTVKHIITECLKYEDSRNSKYVKVQISMRNIFEL</sequence>
<feature type="non-terminal residue" evidence="1">
    <location>
        <position position="195"/>
    </location>
</feature>